<dbReference type="EC" id="1.7.-.-" evidence="2"/>
<dbReference type="Gene3D" id="3.40.50.360">
    <property type="match status" value="1"/>
</dbReference>
<dbReference type="SUPFAM" id="SSF52218">
    <property type="entry name" value="Flavoproteins"/>
    <property type="match status" value="1"/>
</dbReference>
<dbReference type="InterPro" id="IPR029039">
    <property type="entry name" value="Flavoprotein-like_sf"/>
</dbReference>
<accession>C8P4Z3</accession>
<dbReference type="AlphaFoldDB" id="C8P4Z3"/>
<evidence type="ECO:0000259" key="1">
    <source>
        <dbReference type="Pfam" id="PF03358"/>
    </source>
</evidence>
<comment type="caution">
    <text evidence="2">The sequence shown here is derived from an EMBL/GenBank/DDBJ whole genome shotgun (WGS) entry which is preliminary data.</text>
</comment>
<dbReference type="Proteomes" id="UP000003675">
    <property type="component" value="Unassembled WGS sequence"/>
</dbReference>
<protein>
    <submittedName>
        <fullName evidence="2">Flavin reductase</fullName>
        <ecNumber evidence="2">1.7.-.-</ecNumber>
    </submittedName>
</protein>
<evidence type="ECO:0000313" key="3">
    <source>
        <dbReference type="Proteomes" id="UP000003675"/>
    </source>
</evidence>
<dbReference type="PANTHER" id="PTHR30543:SF21">
    <property type="entry name" value="NAD(P)H-DEPENDENT FMN REDUCTASE LOT6"/>
    <property type="match status" value="1"/>
</dbReference>
<feature type="domain" description="NADPH-dependent FMN reductase-like" evidence="1">
    <location>
        <begin position="28"/>
        <end position="164"/>
    </location>
</feature>
<dbReference type="GO" id="GO:0016491">
    <property type="term" value="F:oxidoreductase activity"/>
    <property type="evidence" value="ECO:0007669"/>
    <property type="project" value="UniProtKB-KW"/>
</dbReference>
<gene>
    <name evidence="2" type="ORF">HMPREF0494_0387</name>
</gene>
<sequence>MRIGGRFLFIWTILTSSKIRFGGIQMKKVAIIVGSVRPNRRSTQVAEWLRTQLLKSNQVHFDLVDLAKVNLPMMDEPRLPFTGIYTHAKTRQWSTLIQSYDGFVFVFPQYNWGYPAVMKNAIDYLAKEWAGKPVSLVTFGGHGGSQAQLAMRMVVGGLKMQVMAVNLEIRLSPNDSLAVADRRLHSYDSDAALLRTEFERRLTSAAGSAK</sequence>
<organism evidence="2 3">
    <name type="scientific">Limosilactobacillus antri DSM 16041</name>
    <dbReference type="NCBI Taxonomy" id="525309"/>
    <lineage>
        <taxon>Bacteria</taxon>
        <taxon>Bacillati</taxon>
        <taxon>Bacillota</taxon>
        <taxon>Bacilli</taxon>
        <taxon>Lactobacillales</taxon>
        <taxon>Lactobacillaceae</taxon>
        <taxon>Limosilactobacillus</taxon>
    </lineage>
</organism>
<dbReference type="GO" id="GO:0005829">
    <property type="term" value="C:cytosol"/>
    <property type="evidence" value="ECO:0007669"/>
    <property type="project" value="TreeGrafter"/>
</dbReference>
<keyword evidence="2" id="KW-0560">Oxidoreductase</keyword>
<dbReference type="InterPro" id="IPR050712">
    <property type="entry name" value="NAD(P)H-dep_reductase"/>
</dbReference>
<dbReference type="GO" id="GO:0010181">
    <property type="term" value="F:FMN binding"/>
    <property type="evidence" value="ECO:0007669"/>
    <property type="project" value="TreeGrafter"/>
</dbReference>
<dbReference type="Pfam" id="PF03358">
    <property type="entry name" value="FMN_red"/>
    <property type="match status" value="1"/>
</dbReference>
<reference evidence="2 3" key="1">
    <citation type="submission" date="2009-09" db="EMBL/GenBank/DDBJ databases">
        <authorList>
            <person name="Qin X."/>
            <person name="Bachman B."/>
            <person name="Battles P."/>
            <person name="Bell A."/>
            <person name="Bess C."/>
            <person name="Bickham C."/>
            <person name="Chaboub L."/>
            <person name="Chen D."/>
            <person name="Coyle M."/>
            <person name="Deiros D.R."/>
            <person name="Dinh H."/>
            <person name="Forbes L."/>
            <person name="Fowler G."/>
            <person name="Francisco L."/>
            <person name="Fu Q."/>
            <person name="Gubbala S."/>
            <person name="Hale W."/>
            <person name="Han Y."/>
            <person name="Hemphill L."/>
            <person name="Highlander S.K."/>
            <person name="Hirani K."/>
            <person name="Hogues M."/>
            <person name="Jackson L."/>
            <person name="Jakkamsetti A."/>
            <person name="Javaid M."/>
            <person name="Jiang H."/>
            <person name="Korchina V."/>
            <person name="Kovar C."/>
            <person name="Lara F."/>
            <person name="Lee S."/>
            <person name="Mata R."/>
            <person name="Mathew T."/>
            <person name="Moen C."/>
            <person name="Morales K."/>
            <person name="Munidasa M."/>
            <person name="Nazareth L."/>
            <person name="Ngo R."/>
            <person name="Nguyen L."/>
            <person name="Okwuonu G."/>
            <person name="Ongeri F."/>
            <person name="Patil S."/>
            <person name="Petrosino J."/>
            <person name="Pham C."/>
            <person name="Pham P."/>
            <person name="Pu L.-L."/>
            <person name="Puazo M."/>
            <person name="Raj R."/>
            <person name="Reid J."/>
            <person name="Rouhana J."/>
            <person name="Saada N."/>
            <person name="Shang Y."/>
            <person name="Simmons D."/>
            <person name="Thornton R."/>
            <person name="Warren J."/>
            <person name="Weissenberger G."/>
            <person name="Zhang J."/>
            <person name="Zhang L."/>
            <person name="Zhou C."/>
            <person name="Zhu D."/>
            <person name="Muzny D."/>
            <person name="Worley K."/>
            <person name="Gibbs R."/>
        </authorList>
    </citation>
    <scope>NUCLEOTIDE SEQUENCE [LARGE SCALE GENOMIC DNA]</scope>
    <source>
        <strain evidence="2 3">DSM 16041</strain>
    </source>
</reference>
<dbReference type="HOGENOM" id="CLU_055322_2_3_9"/>
<dbReference type="PANTHER" id="PTHR30543">
    <property type="entry name" value="CHROMATE REDUCTASE"/>
    <property type="match status" value="1"/>
</dbReference>
<dbReference type="STRING" id="525309.HMPREF0494_0387"/>
<dbReference type="InterPro" id="IPR005025">
    <property type="entry name" value="FMN_Rdtase-like_dom"/>
</dbReference>
<evidence type="ECO:0000313" key="2">
    <source>
        <dbReference type="EMBL" id="EEW54399.1"/>
    </source>
</evidence>
<dbReference type="eggNOG" id="COG0431">
    <property type="taxonomic scope" value="Bacteria"/>
</dbReference>
<dbReference type="EMBL" id="ACLL01000012">
    <property type="protein sequence ID" value="EEW54399.1"/>
    <property type="molecule type" value="Genomic_DNA"/>
</dbReference>
<name>C8P4Z3_9LACO</name>
<proteinExistence type="predicted"/>